<keyword evidence="1" id="KW-1133">Transmembrane helix</keyword>
<dbReference type="EMBL" id="AXDY01000006">
    <property type="protein sequence ID" value="ERS93283.1"/>
    <property type="molecule type" value="Genomic_DNA"/>
</dbReference>
<sequence length="456" mass="52331">MVLIYRIITVVLSLISIISILISDLSLPKNLIVLPTMFLFLFIVLPMFSKYIFKYIGITILNLSMLIRYVITPFLNSIYGIEMNIGVSTAIDSQFRAINLMVFEMVSVMVIWCLFYKKFYSDKANPVEIKSKPNLFGWLFMIFASIVLIINPEILGRYTFIWLASVLKSKTVVEGASINFLIIQLAQIVLTVSLLNLIYRFYRNDRKIWYLFLSIIIIVFSASFITGTSRFSVILPLTTGFFTLIILFKKYRKFLIGAASIIVLIVISLTTMLKRQTINSMNMSTKSSISGLEGMNTDLQLYFSGITNVAHAVETKITFVPFNFDAIFSDLLKNVPIINKVFESSSSALVNYNEMFYNRILISDQILPNIGQGFLYFGPLLAPIFSVISVIVVMILDKQIFKSDSVFEVYIFTYLCLKFALFYMSNMTIQIAFFTNFFLLLLLINYMNKKFIMKRS</sequence>
<name>A0ABN0PCH3_STASI</name>
<evidence type="ECO:0000256" key="1">
    <source>
        <dbReference type="SAM" id="Phobius"/>
    </source>
</evidence>
<feature type="transmembrane region" description="Helical" evidence="1">
    <location>
        <begin position="176"/>
        <end position="199"/>
    </location>
</feature>
<keyword evidence="1" id="KW-0812">Transmembrane</keyword>
<feature type="transmembrane region" description="Helical" evidence="1">
    <location>
        <begin position="31"/>
        <end position="48"/>
    </location>
</feature>
<proteinExistence type="predicted"/>
<reference evidence="2 3" key="1">
    <citation type="journal article" date="2013" name="Genome Announc.">
        <title>Draft Genome Sequence of Staphylococcus simulans UMC-CNS-990, Isolated from a Case of Chronic Bovine Mastitis.</title>
        <authorList>
            <person name="Calcutt M.J."/>
            <person name="Foecking M.F."/>
            <person name="Hsieh H.Y."/>
            <person name="Perry J."/>
            <person name="Stewart G.C."/>
            <person name="Middleton J.R."/>
        </authorList>
    </citation>
    <scope>NUCLEOTIDE SEQUENCE [LARGE SCALE GENOMIC DNA]</scope>
    <source>
        <strain evidence="2 3">UMC-CNS-990</strain>
    </source>
</reference>
<feature type="transmembrane region" description="Helical" evidence="1">
    <location>
        <begin position="208"/>
        <end position="225"/>
    </location>
</feature>
<feature type="transmembrane region" description="Helical" evidence="1">
    <location>
        <begin position="135"/>
        <end position="156"/>
    </location>
</feature>
<gene>
    <name evidence="2" type="ORF">SSIM_08335</name>
</gene>
<feature type="transmembrane region" description="Helical" evidence="1">
    <location>
        <begin position="431"/>
        <end position="448"/>
    </location>
</feature>
<accession>A0ABN0PCH3</accession>
<dbReference type="RefSeq" id="WP_023015751.1">
    <property type="nucleotide sequence ID" value="NZ_AXDY01000006.1"/>
</dbReference>
<protein>
    <submittedName>
        <fullName evidence="2">Uncharacterized protein</fullName>
    </submittedName>
</protein>
<evidence type="ECO:0000313" key="3">
    <source>
        <dbReference type="Proteomes" id="UP000017131"/>
    </source>
</evidence>
<feature type="transmembrane region" description="Helical" evidence="1">
    <location>
        <begin position="374"/>
        <end position="395"/>
    </location>
</feature>
<keyword evidence="3" id="KW-1185">Reference proteome</keyword>
<organism evidence="2 3">
    <name type="scientific">Staphylococcus simulans UMC-CNS-990</name>
    <dbReference type="NCBI Taxonomy" id="1405498"/>
    <lineage>
        <taxon>Bacteria</taxon>
        <taxon>Bacillati</taxon>
        <taxon>Bacillota</taxon>
        <taxon>Bacilli</taxon>
        <taxon>Bacillales</taxon>
        <taxon>Staphylococcaceae</taxon>
        <taxon>Staphylococcus</taxon>
    </lineage>
</organism>
<feature type="transmembrane region" description="Helical" evidence="1">
    <location>
        <begin position="55"/>
        <end position="75"/>
    </location>
</feature>
<comment type="caution">
    <text evidence="2">The sequence shown here is derived from an EMBL/GenBank/DDBJ whole genome shotgun (WGS) entry which is preliminary data.</text>
</comment>
<evidence type="ECO:0000313" key="2">
    <source>
        <dbReference type="EMBL" id="ERS93283.1"/>
    </source>
</evidence>
<feature type="transmembrane region" description="Helical" evidence="1">
    <location>
        <begin position="95"/>
        <end position="115"/>
    </location>
</feature>
<feature type="transmembrane region" description="Helical" evidence="1">
    <location>
        <begin position="255"/>
        <end position="273"/>
    </location>
</feature>
<dbReference type="Proteomes" id="UP000017131">
    <property type="component" value="Unassembled WGS sequence"/>
</dbReference>
<keyword evidence="1" id="KW-0472">Membrane</keyword>
<feature type="transmembrane region" description="Helical" evidence="1">
    <location>
        <begin position="7"/>
        <end position="25"/>
    </location>
</feature>